<accession>A0ABQ4U0B7</accession>
<evidence type="ECO:0000313" key="2">
    <source>
        <dbReference type="Proteomes" id="UP001055057"/>
    </source>
</evidence>
<evidence type="ECO:0000313" key="1">
    <source>
        <dbReference type="EMBL" id="GJE60259.1"/>
    </source>
</evidence>
<keyword evidence="2" id="KW-1185">Reference proteome</keyword>
<gene>
    <name evidence="1" type="ORF">MPOCJGCO_2370</name>
</gene>
<name>A0ABQ4U0B7_9HYPH</name>
<reference evidence="1" key="2">
    <citation type="submission" date="2021-08" db="EMBL/GenBank/DDBJ databases">
        <authorList>
            <person name="Tani A."/>
            <person name="Ola A."/>
            <person name="Ogura Y."/>
            <person name="Katsura K."/>
            <person name="Hayashi T."/>
        </authorList>
    </citation>
    <scope>NUCLEOTIDE SEQUENCE</scope>
    <source>
        <strain evidence="1">DSM 23632</strain>
    </source>
</reference>
<reference evidence="1" key="1">
    <citation type="journal article" date="2021" name="Front. Microbiol.">
        <title>Comprehensive Comparative Genomics and Phenotyping of Methylobacterium Species.</title>
        <authorList>
            <person name="Alessa O."/>
            <person name="Ogura Y."/>
            <person name="Fujitani Y."/>
            <person name="Takami H."/>
            <person name="Hayashi T."/>
            <person name="Sahin N."/>
            <person name="Tani A."/>
        </authorList>
    </citation>
    <scope>NUCLEOTIDE SEQUENCE</scope>
    <source>
        <strain evidence="1">DSM 23632</strain>
    </source>
</reference>
<organism evidence="1 2">
    <name type="scientific">Methylobacterium trifolii</name>
    <dbReference type="NCBI Taxonomy" id="1003092"/>
    <lineage>
        <taxon>Bacteria</taxon>
        <taxon>Pseudomonadati</taxon>
        <taxon>Pseudomonadota</taxon>
        <taxon>Alphaproteobacteria</taxon>
        <taxon>Hyphomicrobiales</taxon>
        <taxon>Methylobacteriaceae</taxon>
        <taxon>Methylobacterium</taxon>
    </lineage>
</organism>
<dbReference type="Proteomes" id="UP001055057">
    <property type="component" value="Unassembled WGS sequence"/>
</dbReference>
<protein>
    <submittedName>
        <fullName evidence="1">Uncharacterized protein</fullName>
    </submittedName>
</protein>
<comment type="caution">
    <text evidence="1">The sequence shown here is derived from an EMBL/GenBank/DDBJ whole genome shotgun (WGS) entry which is preliminary data.</text>
</comment>
<proteinExistence type="predicted"/>
<sequence>MKQNFCSEADANKLWDRRVANFKNGIFGNEKDKYTNAPMIGAKRIDLAMPVFETSLSTAVVTVVYTGNIWMKRDPEFANHI</sequence>
<dbReference type="EMBL" id="BPRB01000121">
    <property type="protein sequence ID" value="GJE60259.1"/>
    <property type="molecule type" value="Genomic_DNA"/>
</dbReference>